<feature type="compositionally biased region" description="Polar residues" evidence="1">
    <location>
        <begin position="110"/>
        <end position="130"/>
    </location>
</feature>
<evidence type="ECO:0000313" key="3">
    <source>
        <dbReference type="Proteomes" id="UP001437256"/>
    </source>
</evidence>
<dbReference type="Pfam" id="PF08219">
    <property type="entry name" value="TOM13"/>
    <property type="match status" value="1"/>
</dbReference>
<protein>
    <recommendedName>
        <fullName evidence="4">Proteophosphoglycan ppg4</fullName>
    </recommendedName>
</protein>
<feature type="region of interest" description="Disordered" evidence="1">
    <location>
        <begin position="1"/>
        <end position="59"/>
    </location>
</feature>
<proteinExistence type="predicted"/>
<keyword evidence="3" id="KW-1185">Reference proteome</keyword>
<feature type="compositionally biased region" description="Polar residues" evidence="1">
    <location>
        <begin position="37"/>
        <end position="49"/>
    </location>
</feature>
<comment type="caution">
    <text evidence="2">The sequence shown here is derived from an EMBL/GenBank/DDBJ whole genome shotgun (WGS) entry which is preliminary data.</text>
</comment>
<gene>
    <name evidence="2" type="ORF">AAF712_008241</name>
</gene>
<evidence type="ECO:0008006" key="4">
    <source>
        <dbReference type="Google" id="ProtNLM"/>
    </source>
</evidence>
<feature type="compositionally biased region" description="Basic and acidic residues" evidence="1">
    <location>
        <begin position="71"/>
        <end position="104"/>
    </location>
</feature>
<reference evidence="2 3" key="1">
    <citation type="submission" date="2024-05" db="EMBL/GenBank/DDBJ databases">
        <title>A draft genome resource for the thread blight pathogen Marasmius tenuissimus strain MS-2.</title>
        <authorList>
            <person name="Yulfo-Soto G.E."/>
            <person name="Baruah I.K."/>
            <person name="Amoako-Attah I."/>
            <person name="Bukari Y."/>
            <person name="Meinhardt L.W."/>
            <person name="Bailey B.A."/>
            <person name="Cohen S.P."/>
        </authorList>
    </citation>
    <scope>NUCLEOTIDE SEQUENCE [LARGE SCALE GENOMIC DNA]</scope>
    <source>
        <strain evidence="2 3">MS-2</strain>
    </source>
</reference>
<sequence>MSSENLLEEALASSFSPPPLKRQSLVQATEAAPSGAEGTTSIDAPSDLSSGEADVEAWKSEYEEQVKEWRAQNAEAREKAEQERARWEAIREKEKNEEQSHSSREGSGWHTVSEQPSLAASANFPISGSPSPADVRDLVSGEPQGHAGSSSATNPERHDTWEDLPSEMTSSFPSMSFPSDEHSSSPEHQKLPSNEAPRPPLTATAAVFDSSLTTGTRVKALCASLAINLVLPFVNGVMLGFGEIFAKNVVLRWLGWNTYGPPGSVASSLGLRSNKRER</sequence>
<organism evidence="2 3">
    <name type="scientific">Marasmius tenuissimus</name>
    <dbReference type="NCBI Taxonomy" id="585030"/>
    <lineage>
        <taxon>Eukaryota</taxon>
        <taxon>Fungi</taxon>
        <taxon>Dikarya</taxon>
        <taxon>Basidiomycota</taxon>
        <taxon>Agaricomycotina</taxon>
        <taxon>Agaricomycetes</taxon>
        <taxon>Agaricomycetidae</taxon>
        <taxon>Agaricales</taxon>
        <taxon>Marasmiineae</taxon>
        <taxon>Marasmiaceae</taxon>
        <taxon>Marasmius</taxon>
    </lineage>
</organism>
<feature type="compositionally biased region" description="Basic and acidic residues" evidence="1">
    <location>
        <begin position="179"/>
        <end position="190"/>
    </location>
</feature>
<name>A0ABR2ZUV5_9AGAR</name>
<feature type="region of interest" description="Disordered" evidence="1">
    <location>
        <begin position="71"/>
        <end position="201"/>
    </location>
</feature>
<evidence type="ECO:0000313" key="2">
    <source>
        <dbReference type="EMBL" id="KAL0064844.1"/>
    </source>
</evidence>
<dbReference type="EMBL" id="JBBXMP010000056">
    <property type="protein sequence ID" value="KAL0064844.1"/>
    <property type="molecule type" value="Genomic_DNA"/>
</dbReference>
<accession>A0ABR2ZUV5</accession>
<feature type="compositionally biased region" description="Low complexity" evidence="1">
    <location>
        <begin position="166"/>
        <end position="178"/>
    </location>
</feature>
<dbReference type="InterPro" id="IPR013262">
    <property type="entry name" value="OMP_MIM1/TOM13_mt"/>
</dbReference>
<dbReference type="PANTHER" id="PTHR28241:SF1">
    <property type="entry name" value="MITOCHONDRIAL IMPORT PROTEIN 1"/>
    <property type="match status" value="1"/>
</dbReference>
<evidence type="ECO:0000256" key="1">
    <source>
        <dbReference type="SAM" id="MobiDB-lite"/>
    </source>
</evidence>
<dbReference type="PANTHER" id="PTHR28241">
    <property type="entry name" value="MITOCHONDRIAL IMPORT PROTEIN 1"/>
    <property type="match status" value="1"/>
</dbReference>
<dbReference type="Proteomes" id="UP001437256">
    <property type="component" value="Unassembled WGS sequence"/>
</dbReference>